<reference evidence="9 10" key="1">
    <citation type="journal article" date="2016" name="Front. Microbiol.">
        <title>Genomic Resource of Rice Seed Associated Bacteria.</title>
        <authorList>
            <person name="Midha S."/>
            <person name="Bansal K."/>
            <person name="Sharma S."/>
            <person name="Kumar N."/>
            <person name="Patil P.P."/>
            <person name="Chaudhry V."/>
            <person name="Patil P.B."/>
        </authorList>
    </citation>
    <scope>NUCLEOTIDE SEQUENCE [LARGE SCALE GENOMIC DNA]</scope>
    <source>
        <strain evidence="9 10">NS354</strain>
    </source>
</reference>
<feature type="region of interest" description="Disordered" evidence="7">
    <location>
        <begin position="287"/>
        <end position="314"/>
    </location>
</feature>
<comment type="similarity">
    <text evidence="2 6">Belongs to the ABC-3 integral membrane protein family.</text>
</comment>
<evidence type="ECO:0000256" key="4">
    <source>
        <dbReference type="ARBA" id="ARBA00022989"/>
    </source>
</evidence>
<keyword evidence="10" id="KW-1185">Reference proteome</keyword>
<evidence type="ECO:0000256" key="3">
    <source>
        <dbReference type="ARBA" id="ARBA00022692"/>
    </source>
</evidence>
<dbReference type="Proteomes" id="UP000070810">
    <property type="component" value="Unassembled WGS sequence"/>
</dbReference>
<evidence type="ECO:0000256" key="1">
    <source>
        <dbReference type="ARBA" id="ARBA00004141"/>
    </source>
</evidence>
<keyword evidence="5 8" id="KW-0472">Membrane</keyword>
<feature type="transmembrane region" description="Helical" evidence="8">
    <location>
        <begin position="258"/>
        <end position="281"/>
    </location>
</feature>
<feature type="compositionally biased region" description="Basic and acidic residues" evidence="7">
    <location>
        <begin position="289"/>
        <end position="308"/>
    </location>
</feature>
<feature type="transmembrane region" description="Helical" evidence="8">
    <location>
        <begin position="138"/>
        <end position="161"/>
    </location>
</feature>
<dbReference type="SUPFAM" id="SSF81345">
    <property type="entry name" value="ABC transporter involved in vitamin B12 uptake, BtuC"/>
    <property type="match status" value="1"/>
</dbReference>
<feature type="transmembrane region" description="Helical" evidence="8">
    <location>
        <begin position="13"/>
        <end position="35"/>
    </location>
</feature>
<dbReference type="Gene3D" id="1.10.3470.10">
    <property type="entry name" value="ABC transporter involved in vitamin B12 uptake, BtuC"/>
    <property type="match status" value="1"/>
</dbReference>
<dbReference type="InterPro" id="IPR001626">
    <property type="entry name" value="ABC_TroCD"/>
</dbReference>
<dbReference type="PATRIC" id="fig|1079994.3.peg.301"/>
<dbReference type="PANTHER" id="PTHR30477">
    <property type="entry name" value="ABC-TRANSPORTER METAL-BINDING PROTEIN"/>
    <property type="match status" value="1"/>
</dbReference>
<feature type="transmembrane region" description="Helical" evidence="8">
    <location>
        <begin position="221"/>
        <end position="246"/>
    </location>
</feature>
<keyword evidence="3 6" id="KW-0812">Transmembrane</keyword>
<name>A0A147EBQ4_9MICO</name>
<keyword evidence="6" id="KW-0813">Transport</keyword>
<evidence type="ECO:0000313" key="10">
    <source>
        <dbReference type="Proteomes" id="UP000070810"/>
    </source>
</evidence>
<evidence type="ECO:0000256" key="2">
    <source>
        <dbReference type="ARBA" id="ARBA00008034"/>
    </source>
</evidence>
<organism evidence="9 10">
    <name type="scientific">Leucobacter chromiiresistens</name>
    <dbReference type="NCBI Taxonomy" id="1079994"/>
    <lineage>
        <taxon>Bacteria</taxon>
        <taxon>Bacillati</taxon>
        <taxon>Actinomycetota</taxon>
        <taxon>Actinomycetes</taxon>
        <taxon>Micrococcales</taxon>
        <taxon>Microbacteriaceae</taxon>
        <taxon>Leucobacter</taxon>
    </lineage>
</organism>
<evidence type="ECO:0000313" key="9">
    <source>
        <dbReference type="EMBL" id="KTR81837.1"/>
    </source>
</evidence>
<dbReference type="Pfam" id="PF00950">
    <property type="entry name" value="ABC-3"/>
    <property type="match status" value="1"/>
</dbReference>
<evidence type="ECO:0000256" key="5">
    <source>
        <dbReference type="ARBA" id="ARBA00023136"/>
    </source>
</evidence>
<dbReference type="GO" id="GO:0055085">
    <property type="term" value="P:transmembrane transport"/>
    <property type="evidence" value="ECO:0007669"/>
    <property type="project" value="InterPro"/>
</dbReference>
<evidence type="ECO:0000256" key="8">
    <source>
        <dbReference type="SAM" id="Phobius"/>
    </source>
</evidence>
<dbReference type="RefSeq" id="WP_082678071.1">
    <property type="nucleotide sequence ID" value="NZ_LDRK01000112.1"/>
</dbReference>
<feature type="transmembrane region" description="Helical" evidence="8">
    <location>
        <begin position="55"/>
        <end position="85"/>
    </location>
</feature>
<evidence type="ECO:0008006" key="11">
    <source>
        <dbReference type="Google" id="ProtNLM"/>
    </source>
</evidence>
<comment type="caution">
    <text evidence="9">The sequence shown here is derived from an EMBL/GenBank/DDBJ whole genome shotgun (WGS) entry which is preliminary data.</text>
</comment>
<dbReference type="InterPro" id="IPR037294">
    <property type="entry name" value="ABC_BtuC-like"/>
</dbReference>
<gene>
    <name evidence="9" type="ORF">NS354_11970</name>
</gene>
<feature type="transmembrane region" description="Helical" evidence="8">
    <location>
        <begin position="181"/>
        <end position="209"/>
    </location>
</feature>
<evidence type="ECO:0000256" key="7">
    <source>
        <dbReference type="SAM" id="MobiDB-lite"/>
    </source>
</evidence>
<feature type="transmembrane region" description="Helical" evidence="8">
    <location>
        <begin position="91"/>
        <end position="112"/>
    </location>
</feature>
<dbReference type="AlphaFoldDB" id="A0A147EBQ4"/>
<dbReference type="GO" id="GO:0010043">
    <property type="term" value="P:response to zinc ion"/>
    <property type="evidence" value="ECO:0007669"/>
    <property type="project" value="TreeGrafter"/>
</dbReference>
<protein>
    <recommendedName>
        <fullName evidence="11">Manganese/iron transport system permease protein</fullName>
    </recommendedName>
</protein>
<dbReference type="OrthoDB" id="4425802at2"/>
<comment type="subcellular location">
    <subcellularLocation>
        <location evidence="6">Cell membrane</location>
        <topology evidence="6">Multi-pass membrane protein</topology>
    </subcellularLocation>
    <subcellularLocation>
        <location evidence="1">Membrane</location>
        <topology evidence="1">Multi-pass membrane protein</topology>
    </subcellularLocation>
</comment>
<accession>A0A147EBQ4</accession>
<evidence type="ECO:0000256" key="6">
    <source>
        <dbReference type="RuleBase" id="RU003943"/>
    </source>
</evidence>
<dbReference type="PANTHER" id="PTHR30477:SF13">
    <property type="entry name" value="IRON TRANSPORT SYSTEM MEMBRANE PROTEIN HI_0360-RELATED"/>
    <property type="match status" value="1"/>
</dbReference>
<sequence>MQAGPLEIFALPFMWRALLTVAILAVAAGVVGLFISFRELEFVSDGLVHSVFPGLVAGSLIGGSAGLLPGALVAAVLAAVLFTVIEHRGGVGADAAIAVVLTGLFSLGVVLVSRQEGYVSELTELLFGRLLTVTEAQLWQILLVAVVAIAIVACTWRAQIFRSFDAAGAEAAGFRVLRADLALAVAVALLVVAGVQALGVLMVIALLTVPMAASRLLTRGFALLIPVAVLLPLAAGIAGLWISFAWSTSLGATVSPGAVVVLLLVGGYVIAALLRVAATAVRRQRGRAPRRDREARSERSARSGRSDALEQGVA</sequence>
<keyword evidence="4 8" id="KW-1133">Transmembrane helix</keyword>
<dbReference type="GO" id="GO:0043190">
    <property type="term" value="C:ATP-binding cassette (ABC) transporter complex"/>
    <property type="evidence" value="ECO:0007669"/>
    <property type="project" value="InterPro"/>
</dbReference>
<proteinExistence type="inferred from homology"/>
<dbReference type="EMBL" id="LDRK01000112">
    <property type="protein sequence ID" value="KTR81837.1"/>
    <property type="molecule type" value="Genomic_DNA"/>
</dbReference>